<dbReference type="CDD" id="cd18548">
    <property type="entry name" value="ABC_6TM_Tm287_like"/>
    <property type="match status" value="1"/>
</dbReference>
<dbReference type="FunFam" id="3.40.50.300:FF:000854">
    <property type="entry name" value="Multidrug ABC transporter ATP-binding protein"/>
    <property type="match status" value="1"/>
</dbReference>
<feature type="transmembrane region" description="Helical" evidence="9">
    <location>
        <begin position="275"/>
        <end position="291"/>
    </location>
</feature>
<evidence type="ECO:0000256" key="7">
    <source>
        <dbReference type="ARBA" id="ARBA00022989"/>
    </source>
</evidence>
<feature type="transmembrane region" description="Helical" evidence="9">
    <location>
        <begin position="198"/>
        <end position="218"/>
    </location>
</feature>
<keyword evidence="5" id="KW-0547">Nucleotide-binding</keyword>
<dbReference type="GO" id="GO:0140359">
    <property type="term" value="F:ABC-type transporter activity"/>
    <property type="evidence" value="ECO:0007669"/>
    <property type="project" value="InterPro"/>
</dbReference>
<dbReference type="RefSeq" id="WP_125163804.1">
    <property type="nucleotide sequence ID" value="NZ_CP034234.1"/>
</dbReference>
<protein>
    <submittedName>
        <fullName evidence="12">ABC transporter ATP-binding protein</fullName>
    </submittedName>
</protein>
<dbReference type="InterPro" id="IPR003439">
    <property type="entry name" value="ABC_transporter-like_ATP-bd"/>
</dbReference>
<dbReference type="PROSITE" id="PS50893">
    <property type="entry name" value="ABC_TRANSPORTER_2"/>
    <property type="match status" value="1"/>
</dbReference>
<dbReference type="Gene3D" id="1.20.1560.10">
    <property type="entry name" value="ABC transporter type 1, transmembrane domain"/>
    <property type="match status" value="1"/>
</dbReference>
<evidence type="ECO:0000256" key="8">
    <source>
        <dbReference type="ARBA" id="ARBA00023136"/>
    </source>
</evidence>
<evidence type="ECO:0000256" key="5">
    <source>
        <dbReference type="ARBA" id="ARBA00022741"/>
    </source>
</evidence>
<feature type="transmembrane region" description="Helical" evidence="9">
    <location>
        <begin position="420"/>
        <end position="438"/>
    </location>
</feature>
<dbReference type="GO" id="GO:0005886">
    <property type="term" value="C:plasma membrane"/>
    <property type="evidence" value="ECO:0007669"/>
    <property type="project" value="UniProtKB-SubCell"/>
</dbReference>
<gene>
    <name evidence="12" type="ORF">EEI45_01120</name>
</gene>
<dbReference type="GO" id="GO:0016887">
    <property type="term" value="F:ATP hydrolysis activity"/>
    <property type="evidence" value="ECO:0007669"/>
    <property type="project" value="InterPro"/>
</dbReference>
<keyword evidence="7 9" id="KW-1133">Transmembrane helix</keyword>
<proteinExistence type="predicted"/>
<feature type="domain" description="ABC transporter" evidence="10">
    <location>
        <begin position="475"/>
        <end position="709"/>
    </location>
</feature>
<dbReference type="InterPro" id="IPR003593">
    <property type="entry name" value="AAA+_ATPase"/>
</dbReference>
<evidence type="ECO:0000256" key="1">
    <source>
        <dbReference type="ARBA" id="ARBA00004651"/>
    </source>
</evidence>
<evidence type="ECO:0000256" key="6">
    <source>
        <dbReference type="ARBA" id="ARBA00022840"/>
    </source>
</evidence>
<dbReference type="SUPFAM" id="SSF90123">
    <property type="entry name" value="ABC transporter transmembrane region"/>
    <property type="match status" value="1"/>
</dbReference>
<dbReference type="SMART" id="SM00382">
    <property type="entry name" value="AAA"/>
    <property type="match status" value="1"/>
</dbReference>
<dbReference type="KEGG" id="eri:EEI45_01120"/>
<dbReference type="InterPro" id="IPR027417">
    <property type="entry name" value="P-loop_NTPase"/>
</dbReference>
<keyword evidence="3" id="KW-1003">Cell membrane</keyword>
<evidence type="ECO:0000256" key="2">
    <source>
        <dbReference type="ARBA" id="ARBA00022448"/>
    </source>
</evidence>
<dbReference type="Pfam" id="PF00664">
    <property type="entry name" value="ABC_membrane"/>
    <property type="match status" value="1"/>
</dbReference>
<dbReference type="EMBL" id="CP034234">
    <property type="protein sequence ID" value="AZK43584.1"/>
    <property type="molecule type" value="Genomic_DNA"/>
</dbReference>
<reference evidence="12 13" key="1">
    <citation type="journal article" date="2020" name="Int. J. Syst. Evol. Microbiol.">
        <title>Description of Erysipelothrix piscisicarius sp. nov., an emergent fish pathogen, and assessment of virulence using a tiger barb (Puntigrus tetrazona) infection model.</title>
        <authorList>
            <person name="Pomaranski E.K."/>
            <person name="Griffin M.J."/>
            <person name="Camus A.C."/>
            <person name="Armwood A.R."/>
            <person name="Shelley J."/>
            <person name="Waldbieser G.C."/>
            <person name="LaFrentz B.R."/>
            <person name="Garcia J.C."/>
            <person name="Yanong R."/>
            <person name="Soto E."/>
        </authorList>
    </citation>
    <scope>NUCLEOTIDE SEQUENCE [LARGE SCALE GENOMIC DNA]</scope>
    <source>
        <strain evidence="12 13">15TAL0474</strain>
    </source>
</reference>
<dbReference type="GO" id="GO:0005524">
    <property type="term" value="F:ATP binding"/>
    <property type="evidence" value="ECO:0007669"/>
    <property type="project" value="UniProtKB-KW"/>
</dbReference>
<feature type="domain" description="ABC transmembrane type-1" evidence="11">
    <location>
        <begin position="198"/>
        <end position="440"/>
    </location>
</feature>
<dbReference type="InterPro" id="IPR011527">
    <property type="entry name" value="ABC1_TM_dom"/>
</dbReference>
<dbReference type="InterPro" id="IPR017871">
    <property type="entry name" value="ABC_transporter-like_CS"/>
</dbReference>
<organism evidence="12 13">
    <name type="scientific">Erysipelothrix piscisicarius</name>
    <dbReference type="NCBI Taxonomy" id="2485784"/>
    <lineage>
        <taxon>Bacteria</taxon>
        <taxon>Bacillati</taxon>
        <taxon>Bacillota</taxon>
        <taxon>Erysipelotrichia</taxon>
        <taxon>Erysipelotrichales</taxon>
        <taxon>Erysipelotrichaceae</taxon>
        <taxon>Erysipelothrix</taxon>
    </lineage>
</organism>
<dbReference type="PROSITE" id="PS00211">
    <property type="entry name" value="ABC_TRANSPORTER_1"/>
    <property type="match status" value="1"/>
</dbReference>
<feature type="transmembrane region" description="Helical" evidence="9">
    <location>
        <begin position="380"/>
        <end position="400"/>
    </location>
</feature>
<dbReference type="InterPro" id="IPR036640">
    <property type="entry name" value="ABC1_TM_sf"/>
</dbReference>
<evidence type="ECO:0000313" key="12">
    <source>
        <dbReference type="EMBL" id="AZK43584.1"/>
    </source>
</evidence>
<evidence type="ECO:0000259" key="11">
    <source>
        <dbReference type="PROSITE" id="PS50929"/>
    </source>
</evidence>
<dbReference type="PANTHER" id="PTHR24221">
    <property type="entry name" value="ATP-BINDING CASSETTE SUB-FAMILY B"/>
    <property type="match status" value="1"/>
</dbReference>
<keyword evidence="2" id="KW-0813">Transport</keyword>
<keyword evidence="8 9" id="KW-0472">Membrane</keyword>
<evidence type="ECO:0000313" key="13">
    <source>
        <dbReference type="Proteomes" id="UP000278804"/>
    </source>
</evidence>
<keyword evidence="4 9" id="KW-0812">Transmembrane</keyword>
<keyword evidence="6 12" id="KW-0067">ATP-binding</keyword>
<evidence type="ECO:0000256" key="3">
    <source>
        <dbReference type="ARBA" id="ARBA00022475"/>
    </source>
</evidence>
<comment type="subcellular location">
    <subcellularLocation>
        <location evidence="1">Cell membrane</location>
        <topology evidence="1">Multi-pass membrane protein</topology>
    </subcellularLocation>
</comment>
<feature type="transmembrane region" description="Helical" evidence="9">
    <location>
        <begin position="297"/>
        <end position="319"/>
    </location>
</feature>
<dbReference type="AlphaFoldDB" id="A0A3Q8S6N0"/>
<dbReference type="Proteomes" id="UP000278804">
    <property type="component" value="Chromosome"/>
</dbReference>
<evidence type="ECO:0000259" key="10">
    <source>
        <dbReference type="PROSITE" id="PS50893"/>
    </source>
</evidence>
<dbReference type="PROSITE" id="PS50929">
    <property type="entry name" value="ABC_TM1F"/>
    <property type="match status" value="1"/>
</dbReference>
<name>A0A3Q8S6N0_9FIRM</name>
<dbReference type="PANTHER" id="PTHR24221:SF276">
    <property type="entry name" value="ABC TRANSPORTER, ATP-BINDING_PERMEASE PROTEIN"/>
    <property type="match status" value="1"/>
</dbReference>
<dbReference type="Pfam" id="PF00005">
    <property type="entry name" value="ABC_tran"/>
    <property type="match status" value="1"/>
</dbReference>
<keyword evidence="13" id="KW-1185">Reference proteome</keyword>
<evidence type="ECO:0000256" key="4">
    <source>
        <dbReference type="ARBA" id="ARBA00022692"/>
    </source>
</evidence>
<dbReference type="SUPFAM" id="SSF52540">
    <property type="entry name" value="P-loop containing nucleoside triphosphate hydrolases"/>
    <property type="match status" value="1"/>
</dbReference>
<dbReference type="Gene3D" id="3.40.50.300">
    <property type="entry name" value="P-loop containing nucleotide triphosphate hydrolases"/>
    <property type="match status" value="1"/>
</dbReference>
<accession>A0A3Q8S6N0</accession>
<sequence>MKRVLKNLKPFLGAILISIAFLFVQAFADLKLPNYMSHIVNVGIQQNGVEHASPDEISKDGHDLIVAILPQEQGKAFSSSYEMSGDRYVIKQNIDREATDILVGESVWTLMNLGEGSGSEMPALSGQITDDFDIKQMYALTPMFQYMDPATKALAYEKAAGMEDSLKEQTGVVFAKMFYEELGKDIPTMQNQYILKKGGGMIGITIIGMNATIAVAFVSAKIGSGFSKNLRTEIFEKVQSFSLEEFDKFSSSSMVVRTVNDVTQVQQMITMGIRMFFYAPIMAIGGIIMISQRDTSMTWIIVVTCAALLAFLVVIYFVAVPKFKVMQKFVDRLNLVFRENLSGVMVIRAFGNKDFENKRFDKANSERADLARFINRVMSLMMPLMNFLMNATMLAIIWFGSHQISEGILQIGDMMAFMQYSMQIIMSFLMIAMMFIFVPRAVVSLNRINELLNTENTIHEPIEAKTFNASERGLVEFENVDFKYGDADEYVLHDINFVAKPGETTAFIGSTGSGKSTLINLVPRFYDVTSGTVKVNGVDVKDVSTHDLREEIGYVPQKGVLLTGTAKSNLVYGKEDATDEEVTKALEIAQANFILDKKDGLDYEIAQGGTNVSGGQKQRLSIARALVKDASIFIFDDSFSALDFKTDQLLRKSIHENLNHATLLIVAQRVNTIMDADQIIVLDEGRIVGKGTHNELLKTCSTYYEIASSQLSEEELNYESK</sequence>
<dbReference type="InterPro" id="IPR039421">
    <property type="entry name" value="Type_1_exporter"/>
</dbReference>
<evidence type="ECO:0000256" key="9">
    <source>
        <dbReference type="SAM" id="Phobius"/>
    </source>
</evidence>